<sequence>MGFQINNNVAAFNAYRNLSVTQGAVSSSLEKLSSGLRINRAADDAAGLAISEGLRSQVGGLKVAVRNAQDGISVVQTAEGALSTSTSILQRMRDLSVQAANDGGLSGEAKANIQKEIVQLNEELTRISDTTQFNGKALLNGSYNGAFQVGANGGEQIAVAISTDMDATGLGTAAIDVTVASTASTFNADGSLNVPGAGARGAIDRIDAAIQTVSTARADLGAKQNRLEMTIKNLNVSVENLTASESRIRDTDMAQEMVSFTKSQILSQAGTAMLAQANQMGQGVLQLLR</sequence>
<evidence type="ECO:0000313" key="7">
    <source>
        <dbReference type="EMBL" id="NNH23237.1"/>
    </source>
</evidence>
<dbReference type="Pfam" id="PF00700">
    <property type="entry name" value="Flagellin_C"/>
    <property type="match status" value="1"/>
</dbReference>
<feature type="domain" description="Flagellin C-terminal" evidence="6">
    <location>
        <begin position="203"/>
        <end position="288"/>
    </location>
</feature>
<comment type="function">
    <text evidence="4">Flagellin is the subunit protein which polymerizes to form the filaments of bacterial flagella.</text>
</comment>
<comment type="subcellular location">
    <subcellularLocation>
        <location evidence="4">Secreted</location>
    </subcellularLocation>
    <subcellularLocation>
        <location evidence="4">Bacterial flagellum</location>
    </subcellularLocation>
</comment>
<dbReference type="Pfam" id="PF00669">
    <property type="entry name" value="Flagellin_N"/>
    <property type="match status" value="1"/>
</dbReference>
<dbReference type="Gene3D" id="1.20.1330.10">
    <property type="entry name" value="f41 fragment of flagellin, N-terminal domain"/>
    <property type="match status" value="1"/>
</dbReference>
<keyword evidence="7" id="KW-0966">Cell projection</keyword>
<keyword evidence="7" id="KW-0969">Cilium</keyword>
<reference evidence="7 8" key="1">
    <citation type="submission" date="2020-05" db="EMBL/GenBank/DDBJ databases">
        <title>MicrobeNet Type strains.</title>
        <authorList>
            <person name="Nicholson A.C."/>
        </authorList>
    </citation>
    <scope>NUCLEOTIDE SEQUENCE [LARGE SCALE GENOMIC DNA]</scope>
    <source>
        <strain evidence="7 8">JCM 14547</strain>
    </source>
</reference>
<proteinExistence type="inferred from homology"/>
<evidence type="ECO:0000256" key="3">
    <source>
        <dbReference type="ARBA" id="ARBA00023143"/>
    </source>
</evidence>
<dbReference type="GO" id="GO:0005576">
    <property type="term" value="C:extracellular region"/>
    <property type="evidence" value="ECO:0007669"/>
    <property type="project" value="UniProtKB-SubCell"/>
</dbReference>
<evidence type="ECO:0000256" key="4">
    <source>
        <dbReference type="RuleBase" id="RU362073"/>
    </source>
</evidence>
<comment type="caution">
    <text evidence="7">The sequence shown here is derived from an EMBL/GenBank/DDBJ whole genome shotgun (WGS) entry which is preliminary data.</text>
</comment>
<dbReference type="SUPFAM" id="SSF64518">
    <property type="entry name" value="Phase 1 flagellin"/>
    <property type="match status" value="1"/>
</dbReference>
<dbReference type="InterPro" id="IPR001492">
    <property type="entry name" value="Flagellin"/>
</dbReference>
<dbReference type="GO" id="GO:0009288">
    <property type="term" value="C:bacterial-type flagellum"/>
    <property type="evidence" value="ECO:0007669"/>
    <property type="project" value="UniProtKB-SubCell"/>
</dbReference>
<comment type="similarity">
    <text evidence="1 4">Belongs to the bacterial flagellin family.</text>
</comment>
<dbReference type="GO" id="GO:0005198">
    <property type="term" value="F:structural molecule activity"/>
    <property type="evidence" value="ECO:0007669"/>
    <property type="project" value="UniProtKB-UniRule"/>
</dbReference>
<keyword evidence="4" id="KW-0964">Secreted</keyword>
<dbReference type="InterPro" id="IPR001029">
    <property type="entry name" value="Flagellin_N"/>
</dbReference>
<organism evidence="7 8">
    <name type="scientific">Pseudokineococcus marinus</name>
    <dbReference type="NCBI Taxonomy" id="351215"/>
    <lineage>
        <taxon>Bacteria</taxon>
        <taxon>Bacillati</taxon>
        <taxon>Actinomycetota</taxon>
        <taxon>Actinomycetes</taxon>
        <taxon>Kineosporiales</taxon>
        <taxon>Kineosporiaceae</taxon>
        <taxon>Pseudokineococcus</taxon>
    </lineage>
</organism>
<accession>A0A849BQH1</accession>
<dbReference type="EMBL" id="JABEMA010000114">
    <property type="protein sequence ID" value="NNH23237.1"/>
    <property type="molecule type" value="Genomic_DNA"/>
</dbReference>
<dbReference type="AlphaFoldDB" id="A0A849BQH1"/>
<dbReference type="Proteomes" id="UP000555552">
    <property type="component" value="Unassembled WGS sequence"/>
</dbReference>
<dbReference type="RefSeq" id="WP_171203060.1">
    <property type="nucleotide sequence ID" value="NZ_BAAANP010000051.1"/>
</dbReference>
<protein>
    <recommendedName>
        <fullName evidence="2 4">Flagellin</fullName>
    </recommendedName>
</protein>
<dbReference type="InterPro" id="IPR042187">
    <property type="entry name" value="Flagellin_C_sub2"/>
</dbReference>
<dbReference type="InterPro" id="IPR046358">
    <property type="entry name" value="Flagellin_C"/>
</dbReference>
<dbReference type="PRINTS" id="PR00207">
    <property type="entry name" value="FLAGELLIN"/>
</dbReference>
<evidence type="ECO:0000313" key="8">
    <source>
        <dbReference type="Proteomes" id="UP000555552"/>
    </source>
</evidence>
<dbReference type="Gene3D" id="6.10.280.190">
    <property type="match status" value="1"/>
</dbReference>
<evidence type="ECO:0000259" key="6">
    <source>
        <dbReference type="Pfam" id="PF00700"/>
    </source>
</evidence>
<keyword evidence="8" id="KW-1185">Reference proteome</keyword>
<evidence type="ECO:0000256" key="1">
    <source>
        <dbReference type="ARBA" id="ARBA00005709"/>
    </source>
</evidence>
<name>A0A849BQH1_9ACTN</name>
<evidence type="ECO:0000259" key="5">
    <source>
        <dbReference type="Pfam" id="PF00669"/>
    </source>
</evidence>
<keyword evidence="3 4" id="KW-0975">Bacterial flagellum</keyword>
<dbReference type="PANTHER" id="PTHR42792">
    <property type="entry name" value="FLAGELLIN"/>
    <property type="match status" value="1"/>
</dbReference>
<feature type="domain" description="Flagellin N-terminal" evidence="5">
    <location>
        <begin position="5"/>
        <end position="142"/>
    </location>
</feature>
<dbReference type="PANTHER" id="PTHR42792:SF2">
    <property type="entry name" value="FLAGELLIN"/>
    <property type="match status" value="1"/>
</dbReference>
<evidence type="ECO:0000256" key="2">
    <source>
        <dbReference type="ARBA" id="ARBA00020110"/>
    </source>
</evidence>
<dbReference type="Gene3D" id="6.10.10.10">
    <property type="entry name" value="Flagellar export chaperone, C-terminal domain"/>
    <property type="match status" value="1"/>
</dbReference>
<gene>
    <name evidence="7" type="ORF">HLB09_09060</name>
</gene>
<keyword evidence="7" id="KW-0282">Flagellum</keyword>